<dbReference type="Proteomes" id="UP000273154">
    <property type="component" value="Chromosome"/>
</dbReference>
<dbReference type="InterPro" id="IPR037041">
    <property type="entry name" value="Trigger_fac_C_sf"/>
</dbReference>
<reference evidence="5" key="1">
    <citation type="submission" date="2018-11" db="EMBL/GenBank/DDBJ databases">
        <title>Comparative genomics of Parolsenella catena and Libanicoccus massiliensis: Reclassification of Libanicoccus massiliensis as Parolsenella massiliensis comb. nov.</title>
        <authorList>
            <person name="Sakamoto M."/>
            <person name="Ikeyama N."/>
            <person name="Murakami T."/>
            <person name="Mori H."/>
            <person name="Yuki M."/>
            <person name="Ohkuma M."/>
        </authorList>
    </citation>
    <scope>NUCLEOTIDE SEQUENCE [LARGE SCALE GENOMIC DNA]</scope>
    <source>
        <strain evidence="5">JCM 31932</strain>
    </source>
</reference>
<dbReference type="RefSeq" id="WP_126422730.1">
    <property type="nucleotide sequence ID" value="NZ_AP019367.1"/>
</dbReference>
<keyword evidence="2" id="KW-0413">Isomerase</keyword>
<evidence type="ECO:0000256" key="1">
    <source>
        <dbReference type="ARBA" id="ARBA00023110"/>
    </source>
</evidence>
<dbReference type="InterPro" id="IPR027304">
    <property type="entry name" value="Trigger_fact/SurA_dom_sf"/>
</dbReference>
<dbReference type="GO" id="GO:0006457">
    <property type="term" value="P:protein folding"/>
    <property type="evidence" value="ECO:0007669"/>
    <property type="project" value="InterPro"/>
</dbReference>
<keyword evidence="1" id="KW-0697">Rotamase</keyword>
<dbReference type="Gene3D" id="1.10.3120.10">
    <property type="entry name" value="Trigger factor, C-terminal domain"/>
    <property type="match status" value="1"/>
</dbReference>
<evidence type="ECO:0000313" key="4">
    <source>
        <dbReference type="EMBL" id="BBH50702.1"/>
    </source>
</evidence>
<dbReference type="GeneID" id="88849425"/>
<protein>
    <recommendedName>
        <fullName evidence="3">Trigger factor C-terminal domain-containing protein</fullName>
    </recommendedName>
</protein>
<dbReference type="Gene3D" id="3.10.50.40">
    <property type="match status" value="1"/>
</dbReference>
<dbReference type="InterPro" id="IPR008880">
    <property type="entry name" value="Trigger_fac_C"/>
</dbReference>
<evidence type="ECO:0000256" key="2">
    <source>
        <dbReference type="ARBA" id="ARBA00023235"/>
    </source>
</evidence>
<dbReference type="KEGG" id="pcat:Pcatena_12890"/>
<dbReference type="GO" id="GO:0003755">
    <property type="term" value="F:peptidyl-prolyl cis-trans isomerase activity"/>
    <property type="evidence" value="ECO:0007669"/>
    <property type="project" value="UniProtKB-KW"/>
</dbReference>
<dbReference type="EMBL" id="AP019367">
    <property type="protein sequence ID" value="BBH50702.1"/>
    <property type="molecule type" value="Genomic_DNA"/>
</dbReference>
<organism evidence="4 5">
    <name type="scientific">Parolsenella catena</name>
    <dbReference type="NCBI Taxonomy" id="2003188"/>
    <lineage>
        <taxon>Bacteria</taxon>
        <taxon>Bacillati</taxon>
        <taxon>Actinomycetota</taxon>
        <taxon>Coriobacteriia</taxon>
        <taxon>Coriobacteriales</taxon>
        <taxon>Atopobiaceae</taxon>
        <taxon>Parolsenella</taxon>
    </lineage>
</organism>
<evidence type="ECO:0000259" key="3">
    <source>
        <dbReference type="Pfam" id="PF05698"/>
    </source>
</evidence>
<proteinExistence type="predicted"/>
<feature type="domain" description="Trigger factor C-terminal" evidence="3">
    <location>
        <begin position="232"/>
        <end position="350"/>
    </location>
</feature>
<sequence>MGVTSIDRQPAEGGFETWKVSYDGDVSRVAQADEPGAAPEVDEALEHEGVVPLFVPKVRNAWGNELELSVFPCPQVQIASSDPYPLGPVKAPHVSEAEVDQNVQQLVAGHGALAPALGVSTPRMGDTVVIDIQGKAPSGKVADLTKTNFRYLVGSAALPGKVTTLLLGMRIRETKRCNLSQGWRIHGELGDDGRSRACELRVAVRDILRVKAPKLTDEWVAQNMPNAKNVRGLKDIVRKTLRAEAESAQHDELLERAANQLTGRVTSMPPADAVAEMANSSFEGLLEQVHGGGYTITEYLNSQHTDEEKLRKMLRAQAGSELTRLMALDALARENRLEPGEQDYAQAARTVGKAGIEHPREALEASFGRVYARQLALRARANEWLLERQGLGRK</sequence>
<name>A0A3G9K6G7_9ACTN</name>
<dbReference type="GO" id="GO:0015031">
    <property type="term" value="P:protein transport"/>
    <property type="evidence" value="ECO:0007669"/>
    <property type="project" value="InterPro"/>
</dbReference>
<keyword evidence="5" id="KW-1185">Reference proteome</keyword>
<gene>
    <name evidence="4" type="ORF">Pcatena_12890</name>
</gene>
<dbReference type="Pfam" id="PF05698">
    <property type="entry name" value="Trigger_C"/>
    <property type="match status" value="1"/>
</dbReference>
<accession>A0A3G9K6G7</accession>
<dbReference type="SUPFAM" id="SSF109998">
    <property type="entry name" value="Triger factor/SurA peptide-binding domain-like"/>
    <property type="match status" value="1"/>
</dbReference>
<dbReference type="AlphaFoldDB" id="A0A3G9K6G7"/>
<dbReference type="InterPro" id="IPR046357">
    <property type="entry name" value="PPIase_dom_sf"/>
</dbReference>
<evidence type="ECO:0000313" key="5">
    <source>
        <dbReference type="Proteomes" id="UP000273154"/>
    </source>
</evidence>
<dbReference type="OrthoDB" id="9767721at2"/>